<dbReference type="AlphaFoldDB" id="B5IDP2"/>
<dbReference type="InterPro" id="IPR002869">
    <property type="entry name" value="Pyrv_flavodox_OxRed_cen"/>
</dbReference>
<comment type="catalytic activity">
    <reaction evidence="4">
        <text>indole-3-pyruvate + 2 oxidized [2Fe-2S]-[ferredoxin] + CoA = (indol-3-yl)acetyl-CoA + 2 reduced [2Fe-2S]-[ferredoxin] + CO2 + H(+)</text>
        <dbReference type="Rhea" id="RHEA:12645"/>
        <dbReference type="Rhea" id="RHEA-COMP:10000"/>
        <dbReference type="Rhea" id="RHEA-COMP:10001"/>
        <dbReference type="ChEBI" id="CHEBI:15378"/>
        <dbReference type="ChEBI" id="CHEBI:16526"/>
        <dbReference type="ChEBI" id="CHEBI:17640"/>
        <dbReference type="ChEBI" id="CHEBI:33737"/>
        <dbReference type="ChEBI" id="CHEBI:33738"/>
        <dbReference type="ChEBI" id="CHEBI:57271"/>
        <dbReference type="ChEBI" id="CHEBI:57287"/>
        <dbReference type="EC" id="1.2.7.8"/>
    </reaction>
</comment>
<dbReference type="OrthoDB" id="53326at2157"/>
<dbReference type="GO" id="GO:0043805">
    <property type="term" value="F:indolepyruvate ferredoxin oxidoreductase activity"/>
    <property type="evidence" value="ECO:0007669"/>
    <property type="project" value="UniProtKB-EC"/>
</dbReference>
<keyword evidence="3" id="KW-0560">Oxidoreductase</keyword>
<name>B5IDP2_ACIB4</name>
<evidence type="ECO:0000313" key="8">
    <source>
        <dbReference type="Proteomes" id="UP000001400"/>
    </source>
</evidence>
<dbReference type="RefSeq" id="WP_008084510.1">
    <property type="nucleotide sequence ID" value="NC_013926.1"/>
</dbReference>
<dbReference type="InterPro" id="IPR019752">
    <property type="entry name" value="Pyrv/ketoisovalerate_OxRed_cat"/>
</dbReference>
<dbReference type="InterPro" id="IPR052198">
    <property type="entry name" value="IorB_Oxidoreductase"/>
</dbReference>
<dbReference type="Proteomes" id="UP000001400">
    <property type="component" value="Chromosome"/>
</dbReference>
<dbReference type="Pfam" id="PF01558">
    <property type="entry name" value="POR"/>
    <property type="match status" value="1"/>
</dbReference>
<evidence type="ECO:0000259" key="6">
    <source>
        <dbReference type="Pfam" id="PF01558"/>
    </source>
</evidence>
<dbReference type="GeneID" id="8827245"/>
<dbReference type="PANTHER" id="PTHR43854">
    <property type="entry name" value="INDOLEPYRUVATE OXIDOREDUCTASE SUBUNIT IORB"/>
    <property type="match status" value="1"/>
</dbReference>
<dbReference type="Gene3D" id="3.40.920.10">
    <property type="entry name" value="Pyruvate-ferredoxin oxidoreductase, PFOR, domain III"/>
    <property type="match status" value="1"/>
</dbReference>
<feature type="domain" description="Pyruvate/ketoisovalerate oxidoreductase catalytic" evidence="6">
    <location>
        <begin position="11"/>
        <end position="189"/>
    </location>
</feature>
<dbReference type="InterPro" id="IPR017719">
    <property type="entry name" value="Indolepyruvate_Fd_OxRdtase_bsu"/>
</dbReference>
<dbReference type="EMBL" id="CP001941">
    <property type="protein sequence ID" value="ADD08114.1"/>
    <property type="molecule type" value="Genomic_DNA"/>
</dbReference>
<gene>
    <name evidence="7" type="ordered locus">Aboo_0303</name>
</gene>
<dbReference type="NCBIfam" id="TIGR03334">
    <property type="entry name" value="IOR_beta"/>
    <property type="match status" value="1"/>
</dbReference>
<evidence type="ECO:0000256" key="2">
    <source>
        <dbReference type="ARBA" id="ARBA00011238"/>
    </source>
</evidence>
<sequence length="193" mass="20647">MNTSIIFAGVGGQGVLTASSIVGKAALLSGINVVMSEVHGMAQRGGIVVTEMKIGEAKSPLIGKGEADIIVGFEPVEAYRALPKAHKGSYVIVNTEPIIPITASLGDSSYPEVNELLENMKDLNVIPIEATELARKAGDSITTNIVMLGALVKLPIFPIEKEKIKEAIKQSINPRYHELNFKAFEMGYEAVEI</sequence>
<reference evidence="7" key="1">
    <citation type="submission" date="2010-02" db="EMBL/GenBank/DDBJ databases">
        <title>Complete sequence of Aciduliprofundum boonei T469.</title>
        <authorList>
            <consortium name="US DOE Joint Genome Institute"/>
            <person name="Lucas S."/>
            <person name="Copeland A."/>
            <person name="Lapidus A."/>
            <person name="Cheng J.-F."/>
            <person name="Bruce D."/>
            <person name="Goodwin L."/>
            <person name="Pitluck S."/>
            <person name="Saunders E."/>
            <person name="Detter J.C."/>
            <person name="Han C."/>
            <person name="Tapia R."/>
            <person name="Land M."/>
            <person name="Hauser L."/>
            <person name="Kyrpides N."/>
            <person name="Mikhailova N."/>
            <person name="Flores G."/>
            <person name="Reysenbach A.-L."/>
            <person name="Woyke T."/>
        </authorList>
    </citation>
    <scope>NUCLEOTIDE SEQUENCE</scope>
    <source>
        <strain evidence="7">T469</strain>
    </source>
</reference>
<keyword evidence="8" id="KW-1185">Reference proteome</keyword>
<dbReference type="HOGENOM" id="CLU_087284_1_1_2"/>
<evidence type="ECO:0000256" key="1">
    <source>
        <dbReference type="ARBA" id="ARBA00002995"/>
    </source>
</evidence>
<evidence type="ECO:0000313" key="7">
    <source>
        <dbReference type="EMBL" id="ADD08114.1"/>
    </source>
</evidence>
<comment type="function">
    <text evidence="1">Catalyzes the ferredoxin-dependent oxidative decarboxylation of arylpyruvates.</text>
</comment>
<accession>B5IDP2</accession>
<dbReference type="KEGG" id="abi:Aboo_0303"/>
<evidence type="ECO:0000256" key="3">
    <source>
        <dbReference type="ARBA" id="ARBA00023002"/>
    </source>
</evidence>
<dbReference type="STRING" id="439481.Aboo_0303"/>
<protein>
    <recommendedName>
        <fullName evidence="5">Indolepyruvate ferredoxin oxidoreductase subunit beta</fullName>
        <ecNumber evidence="5">1.2.7.8</ecNumber>
    </recommendedName>
</protein>
<proteinExistence type="predicted"/>
<dbReference type="SUPFAM" id="SSF53323">
    <property type="entry name" value="Pyruvate-ferredoxin oxidoreductase, PFOR, domain III"/>
    <property type="match status" value="1"/>
</dbReference>
<evidence type="ECO:0000256" key="4">
    <source>
        <dbReference type="ARBA" id="ARBA00048332"/>
    </source>
</evidence>
<evidence type="ECO:0000256" key="5">
    <source>
        <dbReference type="NCBIfam" id="TIGR03334"/>
    </source>
</evidence>
<dbReference type="EC" id="1.2.7.8" evidence="5"/>
<dbReference type="PANTHER" id="PTHR43854:SF1">
    <property type="entry name" value="INDOLEPYRUVATE OXIDOREDUCTASE SUBUNIT IORB"/>
    <property type="match status" value="1"/>
</dbReference>
<comment type="subunit">
    <text evidence="2">Heterodimer of the IorA and IorB subunits.</text>
</comment>
<organism evidence="7 8">
    <name type="scientific">Aciduliprofundum boonei (strain DSM 19572 / T469)</name>
    <dbReference type="NCBI Taxonomy" id="439481"/>
    <lineage>
        <taxon>Archaea</taxon>
        <taxon>Methanobacteriati</taxon>
        <taxon>Thermoplasmatota</taxon>
        <taxon>DHVE2 group</taxon>
        <taxon>Candidatus Aciduliprofundum</taxon>
    </lineage>
</organism>
<dbReference type="eggNOG" id="arCOG01602">
    <property type="taxonomic scope" value="Archaea"/>
</dbReference>